<dbReference type="Pfam" id="PF23114">
    <property type="entry name" value="NAD-bd_HRPKS_sdrA"/>
    <property type="match status" value="1"/>
</dbReference>
<dbReference type="PANTHER" id="PTHR43775">
    <property type="entry name" value="FATTY ACID SYNTHASE"/>
    <property type="match status" value="1"/>
</dbReference>
<evidence type="ECO:0000256" key="6">
    <source>
        <dbReference type="ARBA" id="ARBA00023268"/>
    </source>
</evidence>
<dbReference type="InterPro" id="IPR009081">
    <property type="entry name" value="PP-bd_ACP"/>
</dbReference>
<dbReference type="InterPro" id="IPR042104">
    <property type="entry name" value="PKS_dehydratase_sf"/>
</dbReference>
<dbReference type="InterPro" id="IPR036736">
    <property type="entry name" value="ACP-like_sf"/>
</dbReference>
<dbReference type="Pfam" id="PF16197">
    <property type="entry name" value="KAsynt_C_assoc"/>
    <property type="match status" value="1"/>
</dbReference>
<dbReference type="InterPro" id="IPR018201">
    <property type="entry name" value="Ketoacyl_synth_AS"/>
</dbReference>
<evidence type="ECO:0000256" key="7">
    <source>
        <dbReference type="ARBA" id="ARBA00023315"/>
    </source>
</evidence>
<evidence type="ECO:0000256" key="5">
    <source>
        <dbReference type="ARBA" id="ARBA00023002"/>
    </source>
</evidence>
<evidence type="ECO:0000313" key="13">
    <source>
        <dbReference type="Proteomes" id="UP001322277"/>
    </source>
</evidence>
<dbReference type="InterPro" id="IPR001227">
    <property type="entry name" value="Ac_transferase_dom_sf"/>
</dbReference>
<dbReference type="InterPro" id="IPR016035">
    <property type="entry name" value="Acyl_Trfase/lysoPLipase"/>
</dbReference>
<dbReference type="Gene3D" id="3.90.180.10">
    <property type="entry name" value="Medium-chain alcohol dehydrogenases, catalytic domain"/>
    <property type="match status" value="1"/>
</dbReference>
<dbReference type="FunFam" id="3.40.50.720:FF:000209">
    <property type="entry name" value="Polyketide synthase Pks12"/>
    <property type="match status" value="1"/>
</dbReference>
<dbReference type="InterPro" id="IPR020841">
    <property type="entry name" value="PKS_Beta-ketoAc_synthase_dom"/>
</dbReference>
<dbReference type="Gene3D" id="3.40.50.720">
    <property type="entry name" value="NAD(P)-binding Rossmann-like Domain"/>
    <property type="match status" value="2"/>
</dbReference>
<sequence>MSTSSQAFVHSPVAIVGMGCRFSGDTTSPQKLWELLEQGRSTWSKIPTSRFNVGGVFHPDGQRVGSTHVKGGHFLDEDPALFDASFFNMTSEVARDMDPHHRLMLEVVYEALESAGIPLESAAGTNTAVFGGIMYKDYHDSLNRDPKSLPRYFITGNAGAMVANRISHFFDLRGPSVTIDTACSTTLTALHLACQSLRAGESEMAVVVGANLMLNSDVFVTMSNLGFLSPDGISYAFDSRANGYGRGEGVAAIVLKALPKALADHDPVRTIIRETALNQDGKTPAITAPSDMAQEQLIRECYNRAGIDTSQTSYIEAHGTGTPTGDPLEISAISRAFRGQPLHVGSVKANIGHTEAASGLAGIIKVALSLEKGLMPPSPRFLRPNKKLMLKEKNIKARLPPHLMNRTCEANIKQLLSSAQPWPLEDGIRRASVNNFGFGGSNAHVILEWHNPDSQDRDQTNGSATVNAASGPARIYILSAKDEPACKRMISNLRNYIENADSTQERNLLASLAYTLGSRRSALPWKTVFAADSIDGILSSLDGGQNQPERSSKEIRVGWVFSGQGAQWHAMGRELVKAYPVFKTAILECDSYIKEMGATWTIMDELHRDEETTRVNDAEFSLPLSTAIQIAVVRLFWSWGIRPTGITSHSSGEAAAAFAAGVLSARSAIGITYIRGALTRKGKSTSGPKGGMMAVGLGRSEADDYISRVIGDNKAKHLVVGCVNSPSSVTVSGDLPAIAEFEHLLHADKVFARKLKVTEAFHSSHMKPMAAEFATLLVGLLEANDVDLATTPSSMVYSSPKTGRRMSSFEPLLVPSHWTESMLQAVEFESSFIEMCWDPKTKEQCVDVVVEIGPHGALGGPITQIMQKPELGGASVSYLSSLSRGKCAVGTTQGVATALMRQGYRLEMDAINFPHGRDDAKVKVLHDLPTYSWSHQLRYWREPRNSRALRQNEHPPHHLIGSRDPLSPFSSPTWTNTLRMSDIPWVRDHVVGSDIVVPGAGFISMAIDAMSQAHQPNPDEKTFFNLRDVDLMQALVLPVDAELDVDLRLAIRPCDEKSLGVKGWYAFSVHSISGEKNIWTEHCTGLIRIEKHDRTSWDAPDLPALKMMDSTVYSRKTDPKILWESLHETGICHGPIFQNISQIRSSGRLSLCTFQVADTASIMPCSYESQHIVHPTTLDSAIQAAYSPLVSTGKRLKAALVPRRLKKLKVASTLFNFGAGSVLGAQVCLKKQSSQSFSADLAVFDGVTIDDNPSTPDVLIEIEGLSFQSLGVSLSGKSMDSDGGGDTRSSWSWAPDVTLMDSGRLSSQLSAEAEPQEKDLIMDLRRCTIHFVTEAMEQLTTDDIERLDGHWKKFHHWMTAQFALARENRLGPGSSSWLLDDAEHKASVRSRVVEGGVNGEMITRLGPQLLPMLRGQVEPLELMMEGRLLSRYYVEALKWKRSNTQASELIKLLSHKNPRCRILEVGGGTGGCTELILSALGDSKPVDRYDFTDVSAGFFEPARERFADWQDVMTYSTLDIEKDPASQGFECASYDIVVACQVLHATTNMKRTLSNVRKLLKPEGKLVLVETTNDQLDLFFTFGLLPGWWLSEEEERQLTPSLTPDLWRTMLSASGFNGVELEVRDCNDTDFYMISTIMSSATAEPVTADTDSSSDAVLVYGDRPPPSEWLNDLQSSVAGATTTGSAPSIASLDEADVAGKTVIFLGEMQQNLLSSMETDAFSRVKSMLMDSRAVIWVARGATMACDDPRKALHVGLLRTLRNETNGKPCISLDIDPSRDPWTPETIDAIREVFRTSLGAANQHSDFEYAERGGIIHVSRAVNSPGWRSFDTAEATLKPFKSSPGSRLRMHVERPGLLDSLCFREEKIPDLPANWVEIEPVTFGLNFTDIMVAMGQIKQDPEPFMGFECAGVITMLGEAAAAERGLKVGDRVCALQRGHWATRVQTPSTNVVLIPSGMSFEDAASIPQAFATAYISLFTTANLRKGEKVLIHSGAGGVGQAAIMLSQLAGAEVFVTAGTQAKRDFVCRKFGISPDHVFSSRDASFVDGIRECTGREGVDVALNSLAGHLLQATFDCMAEFGRFVEIGQKDLEQDSRLSMHTFMRNVSFQCVDLLAWERAKGDAVQEALKHIMKLLEDKQLGLVDPVSAYPISDIEKVFRTMQGGQHVGKLVVTVSEKDLVPVRRGASPLRLRPDASYLVVGGLGGIGRRICEWLVDHGARNLIILSRSSAERSPFVASLEQRGCVVLHHACDVADEGQLKAMLQRREQEKMPPIRGVLQCAMVLRDALFTQMTADDFNAALRPKVQGSWNLHETVAQDVDFFVMLSSLVGVMGGAGQANYAAASAFQDALAQHRRAQGKPATTIDLGMVKSMGYVAEAGQSISERLVRIGYKALHEEDVLLLLEKAILSLSPPSSSSDPSQGVVITGINASRGAHWSEARWIQEARFAGLKYREATVQGSRVAGSSSQQGHDDIRGELGRAASYDEAMGVVLREMSRKLMRMFGLAEDDMSASKSLTSIGVDSLVAIELRTWITSQLNVDVPIFELMEGNTVTGLAEVVVRKLGHVKADHQS</sequence>
<dbReference type="Pfam" id="PF00698">
    <property type="entry name" value="Acyl_transf_1"/>
    <property type="match status" value="1"/>
</dbReference>
<dbReference type="InterPro" id="IPR057326">
    <property type="entry name" value="KR_dom"/>
</dbReference>
<dbReference type="InterPro" id="IPR020807">
    <property type="entry name" value="PKS_DH"/>
</dbReference>
<dbReference type="Gene3D" id="3.10.129.110">
    <property type="entry name" value="Polyketide synthase dehydratase"/>
    <property type="match status" value="1"/>
</dbReference>
<dbReference type="InterPro" id="IPR029063">
    <property type="entry name" value="SAM-dependent_MTases_sf"/>
</dbReference>
<dbReference type="Pfam" id="PF13602">
    <property type="entry name" value="ADH_zinc_N_2"/>
    <property type="match status" value="1"/>
</dbReference>
<dbReference type="Gene3D" id="1.10.1200.10">
    <property type="entry name" value="ACP-like"/>
    <property type="match status" value="1"/>
</dbReference>
<evidence type="ECO:0000313" key="12">
    <source>
        <dbReference type="EMBL" id="WQF82206.1"/>
    </source>
</evidence>
<reference evidence="13" key="1">
    <citation type="journal article" date="2023" name="bioRxiv">
        <title>Complete genome of the Medicago anthracnose fungus, Colletotrichum destructivum, reveals a mini-chromosome-like region within a core chromosome.</title>
        <authorList>
            <person name="Lapalu N."/>
            <person name="Simon A."/>
            <person name="Lu A."/>
            <person name="Plaumann P.-L."/>
            <person name="Amselem J."/>
            <person name="Pigne S."/>
            <person name="Auger A."/>
            <person name="Koch C."/>
            <person name="Dallery J.-F."/>
            <person name="O'Connell R.J."/>
        </authorList>
    </citation>
    <scope>NUCLEOTIDE SEQUENCE [LARGE SCALE GENOMIC DNA]</scope>
    <source>
        <strain evidence="13">CBS 520.97</strain>
    </source>
</reference>
<dbReference type="Pfam" id="PF02801">
    <property type="entry name" value="Ketoacyl-synt_C"/>
    <property type="match status" value="1"/>
</dbReference>
<protein>
    <submittedName>
        <fullName evidence="12">Acyl transferase domain superfamily, phosphopantetheine binding ACP domain, thiolase</fullName>
    </submittedName>
</protein>
<keyword evidence="4" id="KW-0521">NADP</keyword>
<evidence type="ECO:0000256" key="4">
    <source>
        <dbReference type="ARBA" id="ARBA00022857"/>
    </source>
</evidence>
<dbReference type="GO" id="GO:1901336">
    <property type="term" value="P:lactone biosynthetic process"/>
    <property type="evidence" value="ECO:0007669"/>
    <property type="project" value="UniProtKB-ARBA"/>
</dbReference>
<evidence type="ECO:0000256" key="1">
    <source>
        <dbReference type="ARBA" id="ARBA00022450"/>
    </source>
</evidence>
<dbReference type="InterPro" id="IPR013154">
    <property type="entry name" value="ADH-like_N"/>
</dbReference>
<dbReference type="InterPro" id="IPR049900">
    <property type="entry name" value="PKS_mFAS_DH"/>
</dbReference>
<dbReference type="SMART" id="SM00829">
    <property type="entry name" value="PKS_ER"/>
    <property type="match status" value="1"/>
</dbReference>
<organism evidence="12 13">
    <name type="scientific">Colletotrichum destructivum</name>
    <dbReference type="NCBI Taxonomy" id="34406"/>
    <lineage>
        <taxon>Eukaryota</taxon>
        <taxon>Fungi</taxon>
        <taxon>Dikarya</taxon>
        <taxon>Ascomycota</taxon>
        <taxon>Pezizomycotina</taxon>
        <taxon>Sordariomycetes</taxon>
        <taxon>Hypocreomycetidae</taxon>
        <taxon>Glomerellales</taxon>
        <taxon>Glomerellaceae</taxon>
        <taxon>Colletotrichum</taxon>
        <taxon>Colletotrichum destructivum species complex</taxon>
    </lineage>
</organism>
<dbReference type="Pfam" id="PF00109">
    <property type="entry name" value="ketoacyl-synt"/>
    <property type="match status" value="1"/>
</dbReference>
<dbReference type="InterPro" id="IPR006162">
    <property type="entry name" value="Ppantetheine_attach_site"/>
</dbReference>
<dbReference type="PROSITE" id="PS50075">
    <property type="entry name" value="CARRIER"/>
    <property type="match status" value="1"/>
</dbReference>
<dbReference type="InterPro" id="IPR014043">
    <property type="entry name" value="Acyl_transferase_dom"/>
</dbReference>
<evidence type="ECO:0000259" key="10">
    <source>
        <dbReference type="PROSITE" id="PS52004"/>
    </source>
</evidence>
<dbReference type="SUPFAM" id="SSF52151">
    <property type="entry name" value="FabD/lysophospholipase-like"/>
    <property type="match status" value="1"/>
</dbReference>
<accession>A0AAX4IFS4</accession>
<keyword evidence="5" id="KW-0560">Oxidoreductase</keyword>
<dbReference type="SMART" id="SM00827">
    <property type="entry name" value="PKS_AT"/>
    <property type="match status" value="1"/>
</dbReference>
<dbReference type="InterPro" id="IPR013968">
    <property type="entry name" value="PKS_KR"/>
</dbReference>
<dbReference type="InterPro" id="IPR011032">
    <property type="entry name" value="GroES-like_sf"/>
</dbReference>
<dbReference type="InterPro" id="IPR013217">
    <property type="entry name" value="Methyltransf_12"/>
</dbReference>
<dbReference type="CDD" id="cd00833">
    <property type="entry name" value="PKS"/>
    <property type="match status" value="1"/>
</dbReference>
<feature type="region of interest" description="N-terminal hotdog fold" evidence="8">
    <location>
        <begin position="957"/>
        <end position="1094"/>
    </location>
</feature>
<dbReference type="SMART" id="SM00826">
    <property type="entry name" value="PKS_DH"/>
    <property type="match status" value="1"/>
</dbReference>
<evidence type="ECO:0000259" key="9">
    <source>
        <dbReference type="PROSITE" id="PS50075"/>
    </source>
</evidence>
<keyword evidence="1" id="KW-0596">Phosphopantetheine</keyword>
<dbReference type="InterPro" id="IPR016039">
    <property type="entry name" value="Thiolase-like"/>
</dbReference>
<dbReference type="PROSITE" id="PS52004">
    <property type="entry name" value="KS3_2"/>
    <property type="match status" value="1"/>
</dbReference>
<keyword evidence="3 12" id="KW-0808">Transferase</keyword>
<dbReference type="Gene3D" id="3.40.47.10">
    <property type="match status" value="1"/>
</dbReference>
<dbReference type="CDD" id="cd05195">
    <property type="entry name" value="enoyl_red"/>
    <property type="match status" value="1"/>
</dbReference>
<dbReference type="SUPFAM" id="SSF53335">
    <property type="entry name" value="S-adenosyl-L-methionine-dependent methyltransferases"/>
    <property type="match status" value="1"/>
</dbReference>
<dbReference type="KEGG" id="cdet:87943723"/>
<feature type="active site" description="Proton donor; for dehydratase activity" evidence="8">
    <location>
        <position position="1179"/>
    </location>
</feature>
<dbReference type="PROSITE" id="PS00606">
    <property type="entry name" value="KS3_1"/>
    <property type="match status" value="1"/>
</dbReference>
<dbReference type="InterPro" id="IPR050091">
    <property type="entry name" value="PKS_NRPS_Biosynth_Enz"/>
</dbReference>
<dbReference type="Gene3D" id="3.40.366.10">
    <property type="entry name" value="Malonyl-Coenzyme A Acyl Carrier Protein, domain 2"/>
    <property type="match status" value="1"/>
</dbReference>
<feature type="active site" description="Proton acceptor; for dehydratase activity" evidence="8">
    <location>
        <position position="989"/>
    </location>
</feature>
<dbReference type="GO" id="GO:0006633">
    <property type="term" value="P:fatty acid biosynthetic process"/>
    <property type="evidence" value="ECO:0007669"/>
    <property type="project" value="InterPro"/>
</dbReference>
<dbReference type="InterPro" id="IPR049552">
    <property type="entry name" value="PKS_DH_N"/>
</dbReference>
<dbReference type="InterPro" id="IPR014031">
    <property type="entry name" value="Ketoacyl_synth_C"/>
</dbReference>
<dbReference type="Pfam" id="PF08659">
    <property type="entry name" value="KR"/>
    <property type="match status" value="1"/>
</dbReference>
<dbReference type="SUPFAM" id="SSF53901">
    <property type="entry name" value="Thiolase-like"/>
    <property type="match status" value="1"/>
</dbReference>
<dbReference type="Pfam" id="PF08240">
    <property type="entry name" value="ADH_N"/>
    <property type="match status" value="1"/>
</dbReference>
<dbReference type="InterPro" id="IPR014030">
    <property type="entry name" value="Ketoacyl_synth_N"/>
</dbReference>
<dbReference type="GO" id="GO:0030639">
    <property type="term" value="P:polyketide biosynthetic process"/>
    <property type="evidence" value="ECO:0007669"/>
    <property type="project" value="UniProtKB-ARBA"/>
</dbReference>
<dbReference type="Gene3D" id="3.40.50.150">
    <property type="entry name" value="Vaccinia Virus protein VP39"/>
    <property type="match status" value="1"/>
</dbReference>
<dbReference type="SUPFAM" id="SSF47336">
    <property type="entry name" value="ACP-like"/>
    <property type="match status" value="1"/>
</dbReference>
<feature type="domain" description="Carrier" evidence="9">
    <location>
        <begin position="2485"/>
        <end position="2562"/>
    </location>
</feature>
<keyword evidence="2" id="KW-0597">Phosphoprotein</keyword>
<dbReference type="Proteomes" id="UP001322277">
    <property type="component" value="Chromosome 4"/>
</dbReference>
<dbReference type="InterPro" id="IPR032821">
    <property type="entry name" value="PKS_assoc"/>
</dbReference>
<name>A0AAX4IFS4_9PEZI</name>
<dbReference type="SUPFAM" id="SSF50129">
    <property type="entry name" value="GroES-like"/>
    <property type="match status" value="1"/>
</dbReference>
<feature type="domain" description="Ketosynthase family 3 (KS3)" evidence="10">
    <location>
        <begin position="10"/>
        <end position="449"/>
    </location>
</feature>
<keyword evidence="13" id="KW-1185">Reference proteome</keyword>
<dbReference type="PROSITE" id="PS52019">
    <property type="entry name" value="PKS_MFAS_DH"/>
    <property type="match status" value="1"/>
</dbReference>
<dbReference type="InterPro" id="IPR036291">
    <property type="entry name" value="NAD(P)-bd_dom_sf"/>
</dbReference>
<dbReference type="PROSITE" id="PS00012">
    <property type="entry name" value="PHOSPHOPANTETHEINE"/>
    <property type="match status" value="1"/>
</dbReference>
<proteinExistence type="predicted"/>
<dbReference type="SUPFAM" id="SSF55048">
    <property type="entry name" value="Probable ACP-binding domain of malonyl-CoA ACP transacylase"/>
    <property type="match status" value="1"/>
</dbReference>
<dbReference type="SUPFAM" id="SSF51735">
    <property type="entry name" value="NAD(P)-binding Rossmann-fold domains"/>
    <property type="match status" value="2"/>
</dbReference>
<dbReference type="GO" id="GO:0016491">
    <property type="term" value="F:oxidoreductase activity"/>
    <property type="evidence" value="ECO:0007669"/>
    <property type="project" value="UniProtKB-KW"/>
</dbReference>
<dbReference type="InterPro" id="IPR049551">
    <property type="entry name" value="PKS_DH_C"/>
</dbReference>
<dbReference type="InterPro" id="IPR020843">
    <property type="entry name" value="ER"/>
</dbReference>
<dbReference type="InterPro" id="IPR016036">
    <property type="entry name" value="Malonyl_transacylase_ACP-bd"/>
</dbReference>
<dbReference type="GeneID" id="87943723"/>
<dbReference type="Pfam" id="PF14765">
    <property type="entry name" value="PS-DH"/>
    <property type="match status" value="1"/>
</dbReference>
<dbReference type="CDD" id="cd02440">
    <property type="entry name" value="AdoMet_MTases"/>
    <property type="match status" value="1"/>
</dbReference>
<dbReference type="GO" id="GO:0004315">
    <property type="term" value="F:3-oxoacyl-[acyl-carrier-protein] synthase activity"/>
    <property type="evidence" value="ECO:0007669"/>
    <property type="project" value="InterPro"/>
</dbReference>
<keyword evidence="7" id="KW-0012">Acyltransferase</keyword>
<dbReference type="InterPro" id="IPR056501">
    <property type="entry name" value="NAD-bd_HRPKS_sdrA"/>
</dbReference>
<dbReference type="Pfam" id="PF00550">
    <property type="entry name" value="PP-binding"/>
    <property type="match status" value="1"/>
</dbReference>
<dbReference type="GO" id="GO:0031177">
    <property type="term" value="F:phosphopantetheine binding"/>
    <property type="evidence" value="ECO:0007669"/>
    <property type="project" value="InterPro"/>
</dbReference>
<dbReference type="GO" id="GO:0004312">
    <property type="term" value="F:fatty acid synthase activity"/>
    <property type="evidence" value="ECO:0007669"/>
    <property type="project" value="TreeGrafter"/>
</dbReference>
<dbReference type="Gene3D" id="3.30.70.3290">
    <property type="match status" value="1"/>
</dbReference>
<dbReference type="Pfam" id="PF08242">
    <property type="entry name" value="Methyltransf_12"/>
    <property type="match status" value="1"/>
</dbReference>
<feature type="domain" description="PKS/mFAS DH" evidence="11">
    <location>
        <begin position="957"/>
        <end position="1276"/>
    </location>
</feature>
<dbReference type="SMART" id="SM00822">
    <property type="entry name" value="PKS_KR"/>
    <property type="match status" value="1"/>
</dbReference>
<dbReference type="RefSeq" id="XP_062779430.1">
    <property type="nucleotide sequence ID" value="XM_062923379.1"/>
</dbReference>
<dbReference type="SMART" id="SM00825">
    <property type="entry name" value="PKS_KS"/>
    <property type="match status" value="1"/>
</dbReference>
<dbReference type="PANTHER" id="PTHR43775:SF29">
    <property type="entry name" value="ASPERFURANONE POLYKETIDE SYNTHASE AFOG-RELATED"/>
    <property type="match status" value="1"/>
</dbReference>
<evidence type="ECO:0000256" key="2">
    <source>
        <dbReference type="ARBA" id="ARBA00022553"/>
    </source>
</evidence>
<dbReference type="Pfam" id="PF21089">
    <property type="entry name" value="PKS_DH_N"/>
    <property type="match status" value="1"/>
</dbReference>
<keyword evidence="6" id="KW-0511">Multifunctional enzyme</keyword>
<evidence type="ECO:0000256" key="3">
    <source>
        <dbReference type="ARBA" id="ARBA00022679"/>
    </source>
</evidence>
<evidence type="ECO:0000259" key="11">
    <source>
        <dbReference type="PROSITE" id="PS52019"/>
    </source>
</evidence>
<feature type="region of interest" description="C-terminal hotdog fold" evidence="8">
    <location>
        <begin position="1112"/>
        <end position="1276"/>
    </location>
</feature>
<dbReference type="InterPro" id="IPR020806">
    <property type="entry name" value="PKS_PP-bd"/>
</dbReference>
<gene>
    <name evidence="12" type="ORF">CDEST_07220</name>
</gene>
<evidence type="ECO:0000256" key="8">
    <source>
        <dbReference type="PROSITE-ProRule" id="PRU01363"/>
    </source>
</evidence>
<dbReference type="SMART" id="SM00823">
    <property type="entry name" value="PKS_PP"/>
    <property type="match status" value="1"/>
</dbReference>
<dbReference type="EMBL" id="CP137308">
    <property type="protein sequence ID" value="WQF82206.1"/>
    <property type="molecule type" value="Genomic_DNA"/>
</dbReference>